<evidence type="ECO:0000313" key="3">
    <source>
        <dbReference type="Proteomes" id="UP000283090"/>
    </source>
</evidence>
<evidence type="ECO:0008006" key="4">
    <source>
        <dbReference type="Google" id="ProtNLM"/>
    </source>
</evidence>
<gene>
    <name evidence="2" type="ORF">DFL_000583</name>
</gene>
<dbReference type="Proteomes" id="UP000283090">
    <property type="component" value="Unassembled WGS sequence"/>
</dbReference>
<feature type="compositionally biased region" description="Acidic residues" evidence="1">
    <location>
        <begin position="45"/>
        <end position="62"/>
    </location>
</feature>
<feature type="compositionally biased region" description="Acidic residues" evidence="1">
    <location>
        <begin position="27"/>
        <end position="36"/>
    </location>
</feature>
<proteinExistence type="predicted"/>
<organism evidence="2 3">
    <name type="scientific">Arthrobotrys flagrans</name>
    <name type="common">Nematode-trapping fungus</name>
    <name type="synonym">Trichothecium flagrans</name>
    <dbReference type="NCBI Taxonomy" id="97331"/>
    <lineage>
        <taxon>Eukaryota</taxon>
        <taxon>Fungi</taxon>
        <taxon>Dikarya</taxon>
        <taxon>Ascomycota</taxon>
        <taxon>Pezizomycotina</taxon>
        <taxon>Orbiliomycetes</taxon>
        <taxon>Orbiliales</taxon>
        <taxon>Orbiliaceae</taxon>
        <taxon>Arthrobotrys</taxon>
    </lineage>
</organism>
<evidence type="ECO:0000313" key="2">
    <source>
        <dbReference type="EMBL" id="RVD89581.1"/>
    </source>
</evidence>
<dbReference type="EMBL" id="SAEB01000001">
    <property type="protein sequence ID" value="RVD89581.1"/>
    <property type="molecule type" value="Genomic_DNA"/>
</dbReference>
<accession>A0A437AEN0</accession>
<name>A0A437AEN0_ARTFL</name>
<feature type="region of interest" description="Disordered" evidence="1">
    <location>
        <begin position="1"/>
        <end position="84"/>
    </location>
</feature>
<dbReference type="RefSeq" id="XP_067495125.1">
    <property type="nucleotide sequence ID" value="XM_067635146.1"/>
</dbReference>
<dbReference type="VEuPathDB" id="FungiDB:DFL_000583"/>
<keyword evidence="3" id="KW-1185">Reference proteome</keyword>
<reference evidence="2 3" key="1">
    <citation type="submission" date="2019-01" db="EMBL/GenBank/DDBJ databases">
        <title>Intercellular communication is required for trap formation in the nematode-trapping fungus Duddingtonia flagrans.</title>
        <authorList>
            <person name="Youssar L."/>
            <person name="Wernet V."/>
            <person name="Hensel N."/>
            <person name="Hildebrandt H.-G."/>
            <person name="Fischer R."/>
        </authorList>
    </citation>
    <scope>NUCLEOTIDE SEQUENCE [LARGE SCALE GENOMIC DNA]</scope>
    <source>
        <strain evidence="2 3">CBS H-5679</strain>
    </source>
</reference>
<dbReference type="OrthoDB" id="2730545at2759"/>
<dbReference type="GeneID" id="93582894"/>
<comment type="caution">
    <text evidence="2">The sequence shown here is derived from an EMBL/GenBank/DDBJ whole genome shotgun (WGS) entry which is preliminary data.</text>
</comment>
<evidence type="ECO:0000256" key="1">
    <source>
        <dbReference type="SAM" id="MobiDB-lite"/>
    </source>
</evidence>
<protein>
    <recommendedName>
        <fullName evidence="4">Nucleotidyl transferase AbiEii/AbiGii toxin family protein</fullName>
    </recommendedName>
</protein>
<sequence>MKAIHCLLQSQRTSSRKITYRPPDGSDGNDDDEFPDMPDLSGYELEFDEDGDADEEDDDFESFESSSATASDQRRKGPRGCVSDTKQRINKVERVARALNYQLKYFFTEGVIYFVGGFAMMAKGGHRATTDLDLEVSESKYLKAIEVKVESGGFKINQTSENGFDAVDKTTGITINARATAFPGVVPLPEKQGGYTVVCDDVQIVEKLNALPNRRDITKQRTDIEDIDFLLRRGLPSIRDEVAEFFDTDTLLKAVNNGKLLLQGRLSRLFKP</sequence>
<dbReference type="AlphaFoldDB" id="A0A437AEN0"/>